<sequence length="90" mass="10292">MSALNRYLRLPHPVDCACSVCWSKSQAASNTYLPLLCNQCLPVRLSQEAGRWYVTRPSPCAKHKPSLRAPRYWHVIYDSGKPTPYVPLFE</sequence>
<name>A0A2I0CR86_9PSED</name>
<dbReference type="InterPro" id="IPR035229">
    <property type="entry name" value="PflM"/>
</dbReference>
<dbReference type="Proteomes" id="UP000242861">
    <property type="component" value="Unassembled WGS sequence"/>
</dbReference>
<dbReference type="RefSeq" id="WP_101193211.1">
    <property type="nucleotide sequence ID" value="NZ_PIYS01000010.1"/>
</dbReference>
<proteinExistence type="predicted"/>
<organism evidence="1 2">
    <name type="scientific">Pseudomonas fluvialis</name>
    <dbReference type="NCBI Taxonomy" id="1793966"/>
    <lineage>
        <taxon>Bacteria</taxon>
        <taxon>Pseudomonadati</taxon>
        <taxon>Pseudomonadota</taxon>
        <taxon>Gammaproteobacteria</taxon>
        <taxon>Pseudomonadales</taxon>
        <taxon>Pseudomonadaceae</taxon>
        <taxon>Pseudomonas</taxon>
    </lineage>
</organism>
<protein>
    <submittedName>
        <fullName evidence="1">Uncharacterized protein</fullName>
    </submittedName>
</protein>
<dbReference type="Pfam" id="PF17525">
    <property type="entry name" value="DUF5447"/>
    <property type="match status" value="1"/>
</dbReference>
<gene>
    <name evidence="1" type="ORF">CW360_07065</name>
</gene>
<dbReference type="EMBL" id="PIYS01000010">
    <property type="protein sequence ID" value="PKF71652.1"/>
    <property type="molecule type" value="Genomic_DNA"/>
</dbReference>
<dbReference type="AlphaFoldDB" id="A0A2I0CR86"/>
<reference evidence="2" key="1">
    <citation type="submission" date="2017-12" db="EMBL/GenBank/DDBJ databases">
        <authorList>
            <person name="Yu X.-Y."/>
        </authorList>
    </citation>
    <scope>NUCLEOTIDE SEQUENCE [LARGE SCALE GENOMIC DNA]</scope>
    <source>
        <strain evidence="2">ZYSR67-Z</strain>
    </source>
</reference>
<evidence type="ECO:0000313" key="1">
    <source>
        <dbReference type="EMBL" id="PKF71652.1"/>
    </source>
</evidence>
<evidence type="ECO:0000313" key="2">
    <source>
        <dbReference type="Proteomes" id="UP000242861"/>
    </source>
</evidence>
<accession>A0A2I0CR86</accession>
<comment type="caution">
    <text evidence="1">The sequence shown here is derived from an EMBL/GenBank/DDBJ whole genome shotgun (WGS) entry which is preliminary data.</text>
</comment>